<feature type="region of interest" description="Disordered" evidence="4">
    <location>
        <begin position="1"/>
        <end position="46"/>
    </location>
</feature>
<dbReference type="RefSeq" id="XP_018822326.1">
    <property type="nucleotide sequence ID" value="XM_018966781.2"/>
</dbReference>
<dbReference type="InterPro" id="IPR025064">
    <property type="entry name" value="DUF4005"/>
</dbReference>
<dbReference type="Pfam" id="PF00612">
    <property type="entry name" value="IQ"/>
    <property type="match status" value="2"/>
</dbReference>
<accession>A0A2I4ESE8</accession>
<sequence>MGKKIGGSSWLTAVKRAFRSPTKDNEKRSSRRREENEQEEEERKRGKRRWIFRKPLNQEMTIQHYCETRTITTKANMAATTTSAVTVAPPNHVSETADAEQRHAIAVAMATIAAAQAAVATSQIAVEVVRLTRPSIFGREHYAAIVIQTAFRGYLARRALRALKGLVKLQALVRGHNVRKRANITLRCMQALVRVQARVCDQRKKRLSNEGSIGSAITEPNNSSWGSQFTEMKSMFSMQSREESFTADDWIYWDHGHHPQTMEKDIQAMLQKAKEAAMKREMALSQAFSNQIWRAGTDPNASEEEFEEMPKWPDQWTTTKQWESSRGRVSLDQRDPIKTVEIDTFRPYSYSTPNSQRSQNYQHQSYQLQRPSSFSVPSPLHRAHKNLTVQSPIAQSPYKTRHLQVHSASPRCSREKRNQQMSQLPGIGSTCSHGILGGVSSGGDGAAAPMPNYMAATASAKARFRSQSAPRQRPSTPERERAGSARKRLSFPVPDDPCEGPGDGGHDLGMERSSNMSFCCRDSLGDQRSPPSRNYLGRFLM</sequence>
<comment type="subunit">
    <text evidence="3">Binds to multiple calmodulin (CaM) in the presence of Ca(2+) and CaM-like proteins.</text>
</comment>
<dbReference type="OrthoDB" id="776767at2759"/>
<dbReference type="CDD" id="cd23767">
    <property type="entry name" value="IQCD"/>
    <property type="match status" value="1"/>
</dbReference>
<comment type="similarity">
    <text evidence="2">Belongs to the IQD family.</text>
</comment>
<evidence type="ECO:0000256" key="1">
    <source>
        <dbReference type="ARBA" id="ARBA00022860"/>
    </source>
</evidence>
<dbReference type="Proteomes" id="UP000235220">
    <property type="component" value="Chromosome 13"/>
</dbReference>
<dbReference type="Pfam" id="PF13178">
    <property type="entry name" value="DUF4005"/>
    <property type="match status" value="1"/>
</dbReference>
<dbReference type="PANTHER" id="PTHR32295:SF121">
    <property type="entry name" value="DUF4005 DOMAIN-CONTAINING PROTEIN"/>
    <property type="match status" value="1"/>
</dbReference>
<feature type="compositionally biased region" description="Polar residues" evidence="4">
    <location>
        <begin position="349"/>
        <end position="376"/>
    </location>
</feature>
<feature type="region of interest" description="Disordered" evidence="4">
    <location>
        <begin position="459"/>
        <end position="510"/>
    </location>
</feature>
<keyword evidence="1" id="KW-0112">Calmodulin-binding</keyword>
<gene>
    <name evidence="6" type="primary">LOC108992274</name>
</gene>
<dbReference type="GeneID" id="108992274"/>
<organism evidence="5 6">
    <name type="scientific">Juglans regia</name>
    <name type="common">English walnut</name>
    <dbReference type="NCBI Taxonomy" id="51240"/>
    <lineage>
        <taxon>Eukaryota</taxon>
        <taxon>Viridiplantae</taxon>
        <taxon>Streptophyta</taxon>
        <taxon>Embryophyta</taxon>
        <taxon>Tracheophyta</taxon>
        <taxon>Spermatophyta</taxon>
        <taxon>Magnoliopsida</taxon>
        <taxon>eudicotyledons</taxon>
        <taxon>Gunneridae</taxon>
        <taxon>Pentapetalae</taxon>
        <taxon>rosids</taxon>
        <taxon>fabids</taxon>
        <taxon>Fagales</taxon>
        <taxon>Juglandaceae</taxon>
        <taxon>Juglans</taxon>
    </lineage>
</organism>
<dbReference type="GO" id="GO:0005516">
    <property type="term" value="F:calmodulin binding"/>
    <property type="evidence" value="ECO:0007669"/>
    <property type="project" value="UniProtKB-KW"/>
</dbReference>
<dbReference type="AlphaFoldDB" id="A0A2I4ESE8"/>
<feature type="region of interest" description="Disordered" evidence="4">
    <location>
        <begin position="344"/>
        <end position="378"/>
    </location>
</feature>
<dbReference type="Gramene" id="Jr13_24050_p1">
    <property type="protein sequence ID" value="cds.Jr13_24050_p1"/>
    <property type="gene ID" value="Jr13_24050"/>
</dbReference>
<dbReference type="KEGG" id="jre:108992274"/>
<feature type="compositionally biased region" description="Basic and acidic residues" evidence="4">
    <location>
        <begin position="21"/>
        <end position="35"/>
    </location>
</feature>
<dbReference type="SMART" id="SM00015">
    <property type="entry name" value="IQ"/>
    <property type="match status" value="2"/>
</dbReference>
<proteinExistence type="inferred from homology"/>
<keyword evidence="5" id="KW-1185">Reference proteome</keyword>
<dbReference type="STRING" id="51240.A0A2I4ESE8"/>
<feature type="region of interest" description="Disordered" evidence="4">
    <location>
        <begin position="298"/>
        <end position="330"/>
    </location>
</feature>
<evidence type="ECO:0000313" key="6">
    <source>
        <dbReference type="RefSeq" id="XP_018822326.1"/>
    </source>
</evidence>
<name>A0A2I4ESE8_JUGRE</name>
<evidence type="ECO:0000256" key="3">
    <source>
        <dbReference type="ARBA" id="ARBA00024378"/>
    </source>
</evidence>
<evidence type="ECO:0000256" key="2">
    <source>
        <dbReference type="ARBA" id="ARBA00024341"/>
    </source>
</evidence>
<evidence type="ECO:0000313" key="5">
    <source>
        <dbReference type="Proteomes" id="UP000235220"/>
    </source>
</evidence>
<dbReference type="Gene3D" id="1.20.5.190">
    <property type="match status" value="1"/>
</dbReference>
<dbReference type="PROSITE" id="PS50096">
    <property type="entry name" value="IQ"/>
    <property type="match status" value="2"/>
</dbReference>
<dbReference type="PANTHER" id="PTHR32295">
    <property type="entry name" value="IQ-DOMAIN 5-RELATED"/>
    <property type="match status" value="1"/>
</dbReference>
<evidence type="ECO:0000256" key="4">
    <source>
        <dbReference type="SAM" id="MobiDB-lite"/>
    </source>
</evidence>
<reference evidence="6" key="1">
    <citation type="submission" date="2025-08" db="UniProtKB">
        <authorList>
            <consortium name="RefSeq"/>
        </authorList>
    </citation>
    <scope>IDENTIFICATION</scope>
    <source>
        <tissue evidence="6">Leaves</tissue>
    </source>
</reference>
<protein>
    <submittedName>
        <fullName evidence="6">Protein IQ-DOMAIN 14-like isoform X1</fullName>
    </submittedName>
</protein>
<feature type="compositionally biased region" description="Polar residues" evidence="4">
    <location>
        <begin position="465"/>
        <end position="475"/>
    </location>
</feature>
<dbReference type="InterPro" id="IPR000048">
    <property type="entry name" value="IQ_motif_EF-hand-BS"/>
</dbReference>